<evidence type="ECO:0000256" key="3">
    <source>
        <dbReference type="ARBA" id="ARBA00023125"/>
    </source>
</evidence>
<dbReference type="GO" id="GO:0003700">
    <property type="term" value="F:DNA-binding transcription factor activity"/>
    <property type="evidence" value="ECO:0007669"/>
    <property type="project" value="InterPro"/>
</dbReference>
<dbReference type="Pfam" id="PF00126">
    <property type="entry name" value="HTH_1"/>
    <property type="match status" value="1"/>
</dbReference>
<dbReference type="Gene3D" id="3.40.190.290">
    <property type="match status" value="1"/>
</dbReference>
<dbReference type="InterPro" id="IPR000847">
    <property type="entry name" value="LysR_HTH_N"/>
</dbReference>
<dbReference type="PROSITE" id="PS50931">
    <property type="entry name" value="HTH_LYSR"/>
    <property type="match status" value="1"/>
</dbReference>
<dbReference type="InterPro" id="IPR005119">
    <property type="entry name" value="LysR_subst-bd"/>
</dbReference>
<dbReference type="Proteomes" id="UP000243859">
    <property type="component" value="Unassembled WGS sequence"/>
</dbReference>
<accession>A0A2T5BQH9</accession>
<dbReference type="InterPro" id="IPR036390">
    <property type="entry name" value="WH_DNA-bd_sf"/>
</dbReference>
<keyword evidence="3" id="KW-0238">DNA-binding</keyword>
<evidence type="ECO:0000256" key="2">
    <source>
        <dbReference type="ARBA" id="ARBA00023015"/>
    </source>
</evidence>
<evidence type="ECO:0000256" key="4">
    <source>
        <dbReference type="ARBA" id="ARBA00023163"/>
    </source>
</evidence>
<dbReference type="Pfam" id="PF03466">
    <property type="entry name" value="LysR_substrate"/>
    <property type="match status" value="1"/>
</dbReference>
<sequence>MSYSYECFNPLAGAASPWQALHGKDVVKSGEGIFKIGKLNDKRLIWDDAKAFLAVARAGTLSAAAEQMGVGIATLSRRVERLEEALGAPLFVRQQSGYQMTEDGTALVPAAEAMEAAAYAMRAGCDDRITISGTVRLATAENLATALILPALPALRQAHPALTVEIVTDIATVNLHRRDADLALRMVRPERGNVILQRLGVLGYGLYGSRDYLEAHTAAPDAAGYDTHDFVGWGEAQGHLGPAQWVERILQGRAPAVTTTSLSTQIAAVRAGLGLAALPHFLAREAGLTCIDGDLGLDQAIYLVVQSDLAQAARVEVVAHFLRNLVQGNKDMLSGG</sequence>
<dbReference type="Gene3D" id="1.10.10.10">
    <property type="entry name" value="Winged helix-like DNA-binding domain superfamily/Winged helix DNA-binding domain"/>
    <property type="match status" value="1"/>
</dbReference>
<evidence type="ECO:0000313" key="6">
    <source>
        <dbReference type="EMBL" id="PTN01312.1"/>
    </source>
</evidence>
<dbReference type="GO" id="GO:0003677">
    <property type="term" value="F:DNA binding"/>
    <property type="evidence" value="ECO:0007669"/>
    <property type="project" value="UniProtKB-KW"/>
</dbReference>
<dbReference type="PANTHER" id="PTHR30579">
    <property type="entry name" value="TRANSCRIPTIONAL REGULATOR"/>
    <property type="match status" value="1"/>
</dbReference>
<dbReference type="SUPFAM" id="SSF46785">
    <property type="entry name" value="Winged helix' DNA-binding domain"/>
    <property type="match status" value="1"/>
</dbReference>
<dbReference type="AlphaFoldDB" id="A0A2T5BQH9"/>
<dbReference type="PANTHER" id="PTHR30579:SF3">
    <property type="entry name" value="TRANSCRIPTIONAL REGULATORY PROTEIN"/>
    <property type="match status" value="1"/>
</dbReference>
<evidence type="ECO:0000313" key="7">
    <source>
        <dbReference type="Proteomes" id="UP000243859"/>
    </source>
</evidence>
<dbReference type="InterPro" id="IPR050176">
    <property type="entry name" value="LTTR"/>
</dbReference>
<comment type="caution">
    <text evidence="6">The sequence shown here is derived from an EMBL/GenBank/DDBJ whole genome shotgun (WGS) entry which is preliminary data.</text>
</comment>
<proteinExistence type="inferred from homology"/>
<keyword evidence="4" id="KW-0804">Transcription</keyword>
<reference evidence="6 7" key="1">
    <citation type="submission" date="2018-04" db="EMBL/GenBank/DDBJ databases">
        <title>Genomic Encyclopedia of Archaeal and Bacterial Type Strains, Phase II (KMG-II): from individual species to whole genera.</title>
        <authorList>
            <person name="Goeker M."/>
        </authorList>
    </citation>
    <scope>NUCLEOTIDE SEQUENCE [LARGE SCALE GENOMIC DNA]</scope>
    <source>
        <strain evidence="6 7">DSM 18064</strain>
    </source>
</reference>
<dbReference type="InterPro" id="IPR036388">
    <property type="entry name" value="WH-like_DNA-bd_sf"/>
</dbReference>
<keyword evidence="7" id="KW-1185">Reference proteome</keyword>
<name>A0A2T5BQH9_9RHOB</name>
<protein>
    <submittedName>
        <fullName evidence="6">LysR family transcriptional regulator</fullName>
    </submittedName>
</protein>
<organism evidence="6 7">
    <name type="scientific">Rhodovulum imhoffii</name>
    <dbReference type="NCBI Taxonomy" id="365340"/>
    <lineage>
        <taxon>Bacteria</taxon>
        <taxon>Pseudomonadati</taxon>
        <taxon>Pseudomonadota</taxon>
        <taxon>Alphaproteobacteria</taxon>
        <taxon>Rhodobacterales</taxon>
        <taxon>Paracoccaceae</taxon>
        <taxon>Rhodovulum</taxon>
    </lineage>
</organism>
<feature type="domain" description="HTH lysR-type" evidence="5">
    <location>
        <begin position="44"/>
        <end position="101"/>
    </location>
</feature>
<evidence type="ECO:0000259" key="5">
    <source>
        <dbReference type="PROSITE" id="PS50931"/>
    </source>
</evidence>
<dbReference type="EMBL" id="QAAA01000014">
    <property type="protein sequence ID" value="PTN01312.1"/>
    <property type="molecule type" value="Genomic_DNA"/>
</dbReference>
<dbReference type="SUPFAM" id="SSF53850">
    <property type="entry name" value="Periplasmic binding protein-like II"/>
    <property type="match status" value="1"/>
</dbReference>
<comment type="similarity">
    <text evidence="1">Belongs to the LysR transcriptional regulatory family.</text>
</comment>
<gene>
    <name evidence="6" type="ORF">C8N32_11411</name>
</gene>
<evidence type="ECO:0000256" key="1">
    <source>
        <dbReference type="ARBA" id="ARBA00009437"/>
    </source>
</evidence>
<keyword evidence="2" id="KW-0805">Transcription regulation</keyword>
<dbReference type="RefSeq" id="WP_244905917.1">
    <property type="nucleotide sequence ID" value="NZ_NHSI01000040.1"/>
</dbReference>